<dbReference type="EMBL" id="ADBJ01000036">
    <property type="protein sequence ID" value="EFA79164.1"/>
    <property type="molecule type" value="Genomic_DNA"/>
</dbReference>
<feature type="compositionally biased region" description="Low complexity" evidence="1">
    <location>
        <begin position="302"/>
        <end position="319"/>
    </location>
</feature>
<evidence type="ECO:0000256" key="1">
    <source>
        <dbReference type="SAM" id="MobiDB-lite"/>
    </source>
</evidence>
<dbReference type="RefSeq" id="XP_020431285.1">
    <property type="nucleotide sequence ID" value="XM_020578821.1"/>
</dbReference>
<dbReference type="FunCoup" id="D3BHI7">
    <property type="interactions" value="803"/>
</dbReference>
<evidence type="ECO:0000313" key="4">
    <source>
        <dbReference type="Proteomes" id="UP000001396"/>
    </source>
</evidence>
<protein>
    <recommendedName>
        <fullName evidence="2">F-box domain-containing protein</fullName>
    </recommendedName>
</protein>
<dbReference type="Pfam" id="PF05725">
    <property type="entry name" value="FNIP"/>
    <property type="match status" value="1"/>
</dbReference>
<dbReference type="Gene3D" id="3.40.1180.10">
    <property type="entry name" value="Decaprenyl diphosphate synthase-like"/>
    <property type="match status" value="1"/>
</dbReference>
<dbReference type="InterPro" id="IPR008615">
    <property type="entry name" value="FNIP"/>
</dbReference>
<dbReference type="InterPro" id="IPR051251">
    <property type="entry name" value="STK_FNIP-Repeat"/>
</dbReference>
<proteinExistence type="predicted"/>
<keyword evidence="4" id="KW-1185">Reference proteome</keyword>
<feature type="region of interest" description="Disordered" evidence="1">
    <location>
        <begin position="302"/>
        <end position="328"/>
    </location>
</feature>
<dbReference type="Proteomes" id="UP000001396">
    <property type="component" value="Unassembled WGS sequence"/>
</dbReference>
<organism evidence="3 4">
    <name type="scientific">Heterostelium pallidum (strain ATCC 26659 / Pp 5 / PN500)</name>
    <name type="common">Cellular slime mold</name>
    <name type="synonym">Polysphondylium pallidum</name>
    <dbReference type="NCBI Taxonomy" id="670386"/>
    <lineage>
        <taxon>Eukaryota</taxon>
        <taxon>Amoebozoa</taxon>
        <taxon>Evosea</taxon>
        <taxon>Eumycetozoa</taxon>
        <taxon>Dictyostelia</taxon>
        <taxon>Acytosteliales</taxon>
        <taxon>Acytosteliaceae</taxon>
        <taxon>Heterostelium</taxon>
    </lineage>
</organism>
<dbReference type="PANTHER" id="PTHR32134:SF92">
    <property type="entry name" value="FNIP REPEAT-CONTAINING PROTEIN"/>
    <property type="match status" value="1"/>
</dbReference>
<dbReference type="GeneID" id="31363468"/>
<sequence>MEEFLNLSNIEISKLVSESGNKTMLYSQNAIRKLLDHLLMIFEHGISTVIYPMWFYTLEMRGPEYVPKFIGYLQGLKSLLLEPLLLQAYMKAGIRIIFYGEFRELLMRENDTKLIEVFERIMEITKNNTKKVVLFGTNIQDPSTLIIDKSINFFKKNNREPTKSELIKEYYGVEVEEVSFYFGFDRFSTDGRPILLCDKGNEDLYFSVSPHSFFTQKQLRKVLFDHLFCRSVANAKEYQLKVIDVEIMKTFYTMNTGNTMGVGEVQPYGQYWCPLPEVRRVNTISGSSSFSEINLVSSSSSILTCRSSPSSPSLISSPPRSRKNSGGSANLFRANQTKFNVFSQMDNQKHIFVNLSHLLLSEIFNKFEDIEDRIRFSLTCKRWYNEREHYFRFNVDSIKGPVDDQSLTLNKIEDIIIHKSVNKIEFWWFDDNIIAMDEPFIEKLAHSNVNNLVLNSNVVTTFKRLPNNIKHIHCNHSFDMNHLPTELETLEVSSHHSKEHHFYITALPKTLKYFELSRTIPPIVIKPLPPKLEMFVFYDNAYTHLDIPLIPSTLHTLEVSFGFWKNLLLNYSDVDELRSIEYIRLYIESDVHLTKSLIPISIKHLILEFDDDEDVDLTFEKDLFSQFNRLESLKFKGYFRRLKFGLLPPSLKILEPPRADGFSYPDNDRFFISNVHKLDKLDQIVPKHCKHLSFNSRIRILLLPGMIPNYIETIEFEEYCQVKLQADSIPPNITTITIRPTITLPSSLPTTIRTIYFDDTITHIQFSRLDDHYFILIKKQTNLIKLV</sequence>
<dbReference type="Pfam" id="PF00646">
    <property type="entry name" value="F-box"/>
    <property type="match status" value="1"/>
</dbReference>
<name>D3BHI7_HETP5</name>
<dbReference type="InterPro" id="IPR001810">
    <property type="entry name" value="F-box_dom"/>
</dbReference>
<accession>D3BHI7</accession>
<comment type="caution">
    <text evidence="3">The sequence shown here is derived from an EMBL/GenBank/DDBJ whole genome shotgun (WGS) entry which is preliminary data.</text>
</comment>
<dbReference type="Gene3D" id="1.20.1280.50">
    <property type="match status" value="1"/>
</dbReference>
<evidence type="ECO:0000313" key="3">
    <source>
        <dbReference type="EMBL" id="EFA79164.1"/>
    </source>
</evidence>
<dbReference type="PANTHER" id="PTHR32134">
    <property type="entry name" value="FNIP REPEAT-CONTAINING PROTEIN"/>
    <property type="match status" value="1"/>
</dbReference>
<dbReference type="InParanoid" id="D3BHI7"/>
<gene>
    <name evidence="3" type="ORF">PPL_07989</name>
</gene>
<dbReference type="AlphaFoldDB" id="D3BHI7"/>
<dbReference type="GO" id="GO:0016765">
    <property type="term" value="F:transferase activity, transferring alkyl or aryl (other than methyl) groups"/>
    <property type="evidence" value="ECO:0007669"/>
    <property type="project" value="InterPro"/>
</dbReference>
<dbReference type="InterPro" id="IPR036424">
    <property type="entry name" value="UPP_synth-like_sf"/>
</dbReference>
<feature type="domain" description="F-box" evidence="2">
    <location>
        <begin position="354"/>
        <end position="385"/>
    </location>
</feature>
<evidence type="ECO:0000259" key="2">
    <source>
        <dbReference type="Pfam" id="PF00646"/>
    </source>
</evidence>
<reference evidence="3 4" key="1">
    <citation type="journal article" date="2011" name="Genome Res.">
        <title>Phylogeny-wide analysis of social amoeba genomes highlights ancient origins for complex intercellular communication.</title>
        <authorList>
            <person name="Heidel A.J."/>
            <person name="Lawal H.M."/>
            <person name="Felder M."/>
            <person name="Schilde C."/>
            <person name="Helps N.R."/>
            <person name="Tunggal B."/>
            <person name="Rivero F."/>
            <person name="John U."/>
            <person name="Schleicher M."/>
            <person name="Eichinger L."/>
            <person name="Platzer M."/>
            <person name="Noegel A.A."/>
            <person name="Schaap P."/>
            <person name="Gloeckner G."/>
        </authorList>
    </citation>
    <scope>NUCLEOTIDE SEQUENCE [LARGE SCALE GENOMIC DNA]</scope>
    <source>
        <strain evidence="4">ATCC 26659 / Pp 5 / PN500</strain>
    </source>
</reference>